<sequence>MSLASRVGPEGATRPPVTDPAGGYHDRFPDAPHPWFDTSRGASLASVFLWACECRYLSAECGLDCSSPL</sequence>
<name>Q0RQH2_FRAAA</name>
<organism evidence="2 3">
    <name type="scientific">Frankia alni (strain DSM 45986 / CECT 9034 / ACN14a)</name>
    <dbReference type="NCBI Taxonomy" id="326424"/>
    <lineage>
        <taxon>Bacteria</taxon>
        <taxon>Bacillati</taxon>
        <taxon>Actinomycetota</taxon>
        <taxon>Actinomycetes</taxon>
        <taxon>Frankiales</taxon>
        <taxon>Frankiaceae</taxon>
        <taxon>Frankia</taxon>
    </lineage>
</organism>
<evidence type="ECO:0000313" key="3">
    <source>
        <dbReference type="Proteomes" id="UP000000657"/>
    </source>
</evidence>
<dbReference type="KEGG" id="fal:FRAAL1546"/>
<proteinExistence type="predicted"/>
<evidence type="ECO:0000313" key="2">
    <source>
        <dbReference type="EMBL" id="CAJ60202.2"/>
    </source>
</evidence>
<gene>
    <name evidence="2" type="ordered locus">FRAAL1546</name>
</gene>
<protein>
    <submittedName>
        <fullName evidence="2">Uncharacterized protein</fullName>
    </submittedName>
</protein>
<dbReference type="Proteomes" id="UP000000657">
    <property type="component" value="Chromosome"/>
</dbReference>
<dbReference type="EMBL" id="CT573213">
    <property type="protein sequence ID" value="CAJ60202.2"/>
    <property type="molecule type" value="Genomic_DNA"/>
</dbReference>
<keyword evidence="3" id="KW-1185">Reference proteome</keyword>
<feature type="region of interest" description="Disordered" evidence="1">
    <location>
        <begin position="1"/>
        <end position="26"/>
    </location>
</feature>
<dbReference type="AlphaFoldDB" id="Q0RQH2"/>
<evidence type="ECO:0000256" key="1">
    <source>
        <dbReference type="SAM" id="MobiDB-lite"/>
    </source>
</evidence>
<reference evidence="2 3" key="1">
    <citation type="journal article" date="2007" name="Genome Res.">
        <title>Genome characteristics of facultatively symbiotic Frankia sp. strains reflect host range and host plant biogeography.</title>
        <authorList>
            <person name="Normand P."/>
            <person name="Lapierre P."/>
            <person name="Tisa L.S."/>
            <person name="Gogarten J.P."/>
            <person name="Alloisio N."/>
            <person name="Bagnarol E."/>
            <person name="Bassi C.A."/>
            <person name="Berry A.M."/>
            <person name="Bickhart D.M."/>
            <person name="Choisne N."/>
            <person name="Couloux A."/>
            <person name="Cournoyer B."/>
            <person name="Cruveiller S."/>
            <person name="Daubin V."/>
            <person name="Demange N."/>
            <person name="Francino M.P."/>
            <person name="Goltsman E."/>
            <person name="Huang Y."/>
            <person name="Kopp O.R."/>
            <person name="Labarre L."/>
            <person name="Lapidus A."/>
            <person name="Lavire C."/>
            <person name="Marechal J."/>
            <person name="Martinez M."/>
            <person name="Mastronunzio J.E."/>
            <person name="Mullin B.C."/>
            <person name="Niemann J."/>
            <person name="Pujic P."/>
            <person name="Rawnsley T."/>
            <person name="Rouy Z."/>
            <person name="Schenowitz C."/>
            <person name="Sellstedt A."/>
            <person name="Tavares F."/>
            <person name="Tomkins J.P."/>
            <person name="Vallenet D."/>
            <person name="Valverde C."/>
            <person name="Wall L.G."/>
            <person name="Wang Y."/>
            <person name="Medigue C."/>
            <person name="Benson D.R."/>
        </authorList>
    </citation>
    <scope>NUCLEOTIDE SEQUENCE [LARGE SCALE GENOMIC DNA]</scope>
    <source>
        <strain evidence="3">DSM 45986 / CECT 9034 / ACN14a</strain>
    </source>
</reference>
<dbReference type="HOGENOM" id="CLU_2769823_0_0_11"/>
<accession>Q0RQH2</accession>